<dbReference type="PANTHER" id="PTHR19143">
    <property type="entry name" value="FIBRINOGEN/TENASCIN/ANGIOPOEITIN"/>
    <property type="match status" value="1"/>
</dbReference>
<sequence length="279" mass="31886">MPSLGCGAILVAIVYVFSLVKASTNHRSFQQEGFVQKMANVHSQNCPPNVKKVSIGDLNMIKCSLACLEGGECNVFMYKDDGACYIGEDLNTSDDPGTVQMDDIYRLYLEVFQRRKDGSVNFNLNWADYKAGFGTIENYWIGNDMLHMLTASQDTELYVIMRDWNCDVYYARYTSFWTASEVDGYRLTINGYSGTAGDAMSYNNGRRFTTKDRDYDGGVSDNCAVRFHDGGWWFNYCTITDLNGRYVQGMVNDDRSMHWKRIHGERYALESAVMMVRRR</sequence>
<proteinExistence type="predicted"/>
<dbReference type="CDD" id="cd00087">
    <property type="entry name" value="FReD"/>
    <property type="match status" value="1"/>
</dbReference>
<feature type="signal peptide" evidence="1">
    <location>
        <begin position="1"/>
        <end position="22"/>
    </location>
</feature>
<dbReference type="InterPro" id="IPR002181">
    <property type="entry name" value="Fibrinogen_a/b/g_C_dom"/>
</dbReference>
<evidence type="ECO:0000313" key="4">
    <source>
        <dbReference type="Proteomes" id="UP001186944"/>
    </source>
</evidence>
<dbReference type="GO" id="GO:0005615">
    <property type="term" value="C:extracellular space"/>
    <property type="evidence" value="ECO:0007669"/>
    <property type="project" value="TreeGrafter"/>
</dbReference>
<feature type="domain" description="Fibrinogen C-terminal" evidence="2">
    <location>
        <begin position="54"/>
        <end position="279"/>
    </location>
</feature>
<dbReference type="SMART" id="SM00186">
    <property type="entry name" value="FBG"/>
    <property type="match status" value="1"/>
</dbReference>
<feature type="chain" id="PRO_5041742487" description="Fibrinogen C-terminal domain-containing protein" evidence="1">
    <location>
        <begin position="23"/>
        <end position="279"/>
    </location>
</feature>
<keyword evidence="1" id="KW-0732">Signal</keyword>
<dbReference type="PROSITE" id="PS51406">
    <property type="entry name" value="FIBRINOGEN_C_2"/>
    <property type="match status" value="1"/>
</dbReference>
<dbReference type="InterPro" id="IPR036056">
    <property type="entry name" value="Fibrinogen-like_C"/>
</dbReference>
<protein>
    <recommendedName>
        <fullName evidence="2">Fibrinogen C-terminal domain-containing protein</fullName>
    </recommendedName>
</protein>
<organism evidence="3 4">
    <name type="scientific">Pinctada imbricata</name>
    <name type="common">Atlantic pearl-oyster</name>
    <name type="synonym">Pinctada martensii</name>
    <dbReference type="NCBI Taxonomy" id="66713"/>
    <lineage>
        <taxon>Eukaryota</taxon>
        <taxon>Metazoa</taxon>
        <taxon>Spiralia</taxon>
        <taxon>Lophotrochozoa</taxon>
        <taxon>Mollusca</taxon>
        <taxon>Bivalvia</taxon>
        <taxon>Autobranchia</taxon>
        <taxon>Pteriomorphia</taxon>
        <taxon>Pterioida</taxon>
        <taxon>Pterioidea</taxon>
        <taxon>Pteriidae</taxon>
        <taxon>Pinctada</taxon>
    </lineage>
</organism>
<keyword evidence="4" id="KW-1185">Reference proteome</keyword>
<dbReference type="Proteomes" id="UP001186944">
    <property type="component" value="Unassembled WGS sequence"/>
</dbReference>
<gene>
    <name evidence="3" type="ORF">FSP39_006886</name>
</gene>
<dbReference type="EMBL" id="VSWD01000010">
    <property type="protein sequence ID" value="KAK3089830.1"/>
    <property type="molecule type" value="Genomic_DNA"/>
</dbReference>
<accession>A0AA89BNU0</accession>
<name>A0AA89BNU0_PINIB</name>
<dbReference type="Pfam" id="PF00147">
    <property type="entry name" value="Fibrinogen_C"/>
    <property type="match status" value="1"/>
</dbReference>
<comment type="caution">
    <text evidence="3">The sequence shown here is derived from an EMBL/GenBank/DDBJ whole genome shotgun (WGS) entry which is preliminary data.</text>
</comment>
<evidence type="ECO:0000313" key="3">
    <source>
        <dbReference type="EMBL" id="KAK3089830.1"/>
    </source>
</evidence>
<reference evidence="3" key="1">
    <citation type="submission" date="2019-08" db="EMBL/GenBank/DDBJ databases">
        <title>The improved chromosome-level genome for the pearl oyster Pinctada fucata martensii using PacBio sequencing and Hi-C.</title>
        <authorList>
            <person name="Zheng Z."/>
        </authorList>
    </citation>
    <scope>NUCLEOTIDE SEQUENCE</scope>
    <source>
        <strain evidence="3">ZZ-2019</strain>
        <tissue evidence="3">Adductor muscle</tissue>
    </source>
</reference>
<evidence type="ECO:0000259" key="2">
    <source>
        <dbReference type="PROSITE" id="PS51406"/>
    </source>
</evidence>
<evidence type="ECO:0000256" key="1">
    <source>
        <dbReference type="SAM" id="SignalP"/>
    </source>
</evidence>
<dbReference type="InterPro" id="IPR014716">
    <property type="entry name" value="Fibrinogen_a/b/g_C_1"/>
</dbReference>
<dbReference type="Gene3D" id="3.90.215.10">
    <property type="entry name" value="Gamma Fibrinogen, chain A, domain 1"/>
    <property type="match status" value="1"/>
</dbReference>
<dbReference type="InterPro" id="IPR050373">
    <property type="entry name" value="Fibrinogen_C-term_domain"/>
</dbReference>
<dbReference type="SUPFAM" id="SSF56496">
    <property type="entry name" value="Fibrinogen C-terminal domain-like"/>
    <property type="match status" value="1"/>
</dbReference>
<dbReference type="AlphaFoldDB" id="A0AA89BNU0"/>